<evidence type="ECO:0000313" key="4">
    <source>
        <dbReference type="Proteomes" id="UP001589627"/>
    </source>
</evidence>
<dbReference type="EMBL" id="JBHLZP010000006">
    <property type="protein sequence ID" value="MFB9830993.1"/>
    <property type="molecule type" value="Genomic_DNA"/>
</dbReference>
<dbReference type="Pfam" id="PF01370">
    <property type="entry name" value="Epimerase"/>
    <property type="match status" value="1"/>
</dbReference>
<comment type="caution">
    <text evidence="3">The sequence shown here is derived from an EMBL/GenBank/DDBJ whole genome shotgun (WGS) entry which is preliminary data.</text>
</comment>
<dbReference type="SUPFAM" id="SSF51735">
    <property type="entry name" value="NAD(P)-binding Rossmann-fold domains"/>
    <property type="match status" value="1"/>
</dbReference>
<accession>A0ABV5Y7J3</accession>
<reference evidence="3 4" key="1">
    <citation type="submission" date="2024-09" db="EMBL/GenBank/DDBJ databases">
        <authorList>
            <person name="Sun Q."/>
            <person name="Mori K."/>
        </authorList>
    </citation>
    <scope>NUCLEOTIDE SEQUENCE [LARGE SCALE GENOMIC DNA]</scope>
    <source>
        <strain evidence="3 4">TBRC 0563</strain>
    </source>
</reference>
<dbReference type="InterPro" id="IPR036291">
    <property type="entry name" value="NAD(P)-bd_dom_sf"/>
</dbReference>
<dbReference type="Gene3D" id="3.90.25.10">
    <property type="entry name" value="UDP-galactose 4-epimerase, domain 1"/>
    <property type="match status" value="1"/>
</dbReference>
<feature type="domain" description="NAD-dependent epimerase/dehydratase" evidence="2">
    <location>
        <begin position="34"/>
        <end position="113"/>
    </location>
</feature>
<proteinExistence type="predicted"/>
<feature type="region of interest" description="Disordered" evidence="1">
    <location>
        <begin position="18"/>
        <end position="37"/>
    </location>
</feature>
<sequence length="129" mass="13567">MSRCSPAARRSAPTWRGGVLGVAHARPSPRPASQQSNSARRIVLRFFTAFGPRVKPAMVVPRMFRSAQTGEPMPLFGDGDAVRTWTHVDDLIAAVLCAIDIPLEPGQAEVVNAAGCVLCGAEGGLALSS</sequence>
<organism evidence="3 4">
    <name type="scientific">Actinoallomurus acaciae</name>
    <dbReference type="NCBI Taxonomy" id="502577"/>
    <lineage>
        <taxon>Bacteria</taxon>
        <taxon>Bacillati</taxon>
        <taxon>Actinomycetota</taxon>
        <taxon>Actinomycetes</taxon>
        <taxon>Streptosporangiales</taxon>
        <taxon>Thermomonosporaceae</taxon>
        <taxon>Actinoallomurus</taxon>
    </lineage>
</organism>
<gene>
    <name evidence="3" type="ORF">ACFFNX_02160</name>
</gene>
<evidence type="ECO:0000313" key="3">
    <source>
        <dbReference type="EMBL" id="MFB9830993.1"/>
    </source>
</evidence>
<dbReference type="Gene3D" id="3.40.50.720">
    <property type="entry name" value="NAD(P)-binding Rossmann-like Domain"/>
    <property type="match status" value="1"/>
</dbReference>
<keyword evidence="4" id="KW-1185">Reference proteome</keyword>
<protein>
    <submittedName>
        <fullName evidence="3">NAD-dependent epimerase/dehydratase family protein</fullName>
    </submittedName>
</protein>
<evidence type="ECO:0000259" key="2">
    <source>
        <dbReference type="Pfam" id="PF01370"/>
    </source>
</evidence>
<evidence type="ECO:0000256" key="1">
    <source>
        <dbReference type="SAM" id="MobiDB-lite"/>
    </source>
</evidence>
<dbReference type="InterPro" id="IPR001509">
    <property type="entry name" value="Epimerase_deHydtase"/>
</dbReference>
<name>A0ABV5Y7J3_9ACTN</name>
<dbReference type="Proteomes" id="UP001589627">
    <property type="component" value="Unassembled WGS sequence"/>
</dbReference>
<dbReference type="RefSeq" id="WP_378194281.1">
    <property type="nucleotide sequence ID" value="NZ_JBHLZP010000006.1"/>
</dbReference>